<evidence type="ECO:0000256" key="3">
    <source>
        <dbReference type="ARBA" id="ARBA00012243"/>
    </source>
</evidence>
<evidence type="ECO:0000256" key="11">
    <source>
        <dbReference type="ARBA" id="ARBA00023317"/>
    </source>
</evidence>
<organism evidence="13 14">
    <name type="scientific">Ancylomarina salipaludis</name>
    <dbReference type="NCBI Taxonomy" id="2501299"/>
    <lineage>
        <taxon>Bacteria</taxon>
        <taxon>Pseudomonadati</taxon>
        <taxon>Bacteroidota</taxon>
        <taxon>Bacteroidia</taxon>
        <taxon>Marinilabiliales</taxon>
        <taxon>Marinifilaceae</taxon>
        <taxon>Ancylomarina</taxon>
    </lineage>
</organism>
<dbReference type="RefSeq" id="WP_129253195.1">
    <property type="nucleotide sequence ID" value="NZ_SAXA01000002.1"/>
</dbReference>
<dbReference type="AlphaFoldDB" id="A0A4Q1JQR1"/>
<keyword evidence="11" id="KW-0670">Pyruvate</keyword>
<dbReference type="PANTHER" id="PTHR10067:SF17">
    <property type="entry name" value="PHOSPHATIDYLSERINE DECARBOXYLASE PROENZYME 2"/>
    <property type="match status" value="1"/>
</dbReference>
<evidence type="ECO:0000256" key="6">
    <source>
        <dbReference type="ARBA" id="ARBA00023098"/>
    </source>
</evidence>
<reference evidence="13 14" key="1">
    <citation type="submission" date="2019-01" db="EMBL/GenBank/DDBJ databases">
        <title>Ancylomarina salipaludis sp. nov., isolated from a salt marsh.</title>
        <authorList>
            <person name="Yoon J.-H."/>
        </authorList>
    </citation>
    <scope>NUCLEOTIDE SEQUENCE [LARGE SCALE GENOMIC DNA]</scope>
    <source>
        <strain evidence="13 14">SHSM-M15</strain>
    </source>
</reference>
<evidence type="ECO:0000256" key="10">
    <source>
        <dbReference type="ARBA" id="ARBA00023264"/>
    </source>
</evidence>
<protein>
    <recommendedName>
        <fullName evidence="3">phosphatidylserine decarboxylase</fullName>
        <ecNumber evidence="3">4.1.1.65</ecNumber>
    </recommendedName>
</protein>
<keyword evidence="9 13" id="KW-0456">Lyase</keyword>
<evidence type="ECO:0000313" key="14">
    <source>
        <dbReference type="Proteomes" id="UP000289703"/>
    </source>
</evidence>
<evidence type="ECO:0000256" key="4">
    <source>
        <dbReference type="ARBA" id="ARBA00022516"/>
    </source>
</evidence>
<dbReference type="UniPathway" id="UPA00558"/>
<evidence type="ECO:0000313" key="13">
    <source>
        <dbReference type="EMBL" id="RXQ96816.1"/>
    </source>
</evidence>
<gene>
    <name evidence="13" type="primary">psd</name>
    <name evidence="13" type="ORF">EO244_04085</name>
</gene>
<dbReference type="EC" id="4.1.1.65" evidence="3"/>
<dbReference type="OrthoDB" id="9802030at2"/>
<evidence type="ECO:0000256" key="1">
    <source>
        <dbReference type="ARBA" id="ARBA00001928"/>
    </source>
</evidence>
<evidence type="ECO:0000256" key="5">
    <source>
        <dbReference type="ARBA" id="ARBA00022793"/>
    </source>
</evidence>
<keyword evidence="10" id="KW-1208">Phospholipid metabolism</keyword>
<keyword evidence="7" id="KW-0865">Zymogen</keyword>
<dbReference type="EMBL" id="SAXA01000002">
    <property type="protein sequence ID" value="RXQ96816.1"/>
    <property type="molecule type" value="Genomic_DNA"/>
</dbReference>
<accession>A0A4Q1JQR1</accession>
<dbReference type="Proteomes" id="UP000289703">
    <property type="component" value="Unassembled WGS sequence"/>
</dbReference>
<dbReference type="InterPro" id="IPR003817">
    <property type="entry name" value="PS_Dcarbxylase"/>
</dbReference>
<evidence type="ECO:0000256" key="2">
    <source>
        <dbReference type="ARBA" id="ARBA00005189"/>
    </source>
</evidence>
<evidence type="ECO:0000256" key="7">
    <source>
        <dbReference type="ARBA" id="ARBA00023145"/>
    </source>
</evidence>
<comment type="pathway">
    <text evidence="12">Phospholipid metabolism; phosphatidylethanolamine biosynthesis.</text>
</comment>
<evidence type="ECO:0000256" key="8">
    <source>
        <dbReference type="ARBA" id="ARBA00023209"/>
    </source>
</evidence>
<keyword evidence="6" id="KW-0443">Lipid metabolism</keyword>
<sequence>MTSRFEYMEPIFFKNRRNNEIQEEYVPSGKILSWFYNKPLGKVSLHLLMKRKLVSSLGGWYMNSRLSKGLITKFIQRNNIDLSIYQIKDSSAYQNFNDFFYRKIEVSKRPIGDAFVSPSDGKILAFQSMTDVASFFIKGSQFTISSFLKNNHLAKKYADGAMIIVRLAPADYHRFHFPADGLISKSKLIKGKYFSVSPLALRQSLQIFCQNTRVYSTLQTDDYGDVIISEVGASMVGSILQTYQANTTVKKGSEKGYFAFGGSTIVLFFEKGKVKIDQDLLDNTHSGLETTVKMGENIAS</sequence>
<dbReference type="InterPro" id="IPR033177">
    <property type="entry name" value="PSD-B"/>
</dbReference>
<comment type="cofactor">
    <cofactor evidence="1">
        <name>pyruvate</name>
        <dbReference type="ChEBI" id="CHEBI:15361"/>
    </cofactor>
</comment>
<proteinExistence type="predicted"/>
<dbReference type="GO" id="GO:0006646">
    <property type="term" value="P:phosphatidylethanolamine biosynthetic process"/>
    <property type="evidence" value="ECO:0007669"/>
    <property type="project" value="UniProtKB-UniPathway"/>
</dbReference>
<dbReference type="GO" id="GO:0004609">
    <property type="term" value="F:phosphatidylserine decarboxylase activity"/>
    <property type="evidence" value="ECO:0007669"/>
    <property type="project" value="UniProtKB-EC"/>
</dbReference>
<evidence type="ECO:0000256" key="12">
    <source>
        <dbReference type="ARBA" id="ARBA00024326"/>
    </source>
</evidence>
<comment type="pathway">
    <text evidence="2">Lipid metabolism.</text>
</comment>
<comment type="caution">
    <text evidence="13">The sequence shown here is derived from an EMBL/GenBank/DDBJ whole genome shotgun (WGS) entry which is preliminary data.</text>
</comment>
<dbReference type="PANTHER" id="PTHR10067">
    <property type="entry name" value="PHOSPHATIDYLSERINE DECARBOXYLASE"/>
    <property type="match status" value="1"/>
</dbReference>
<dbReference type="NCBIfam" id="TIGR00163">
    <property type="entry name" value="PS_decarb"/>
    <property type="match status" value="1"/>
</dbReference>
<evidence type="ECO:0000256" key="9">
    <source>
        <dbReference type="ARBA" id="ARBA00023239"/>
    </source>
</evidence>
<keyword evidence="8" id="KW-0594">Phospholipid biosynthesis</keyword>
<keyword evidence="5" id="KW-0210">Decarboxylase</keyword>
<keyword evidence="4" id="KW-0444">Lipid biosynthesis</keyword>
<dbReference type="Pfam" id="PF02666">
    <property type="entry name" value="PS_Dcarbxylase"/>
    <property type="match status" value="1"/>
</dbReference>
<name>A0A4Q1JQR1_9BACT</name>
<keyword evidence="14" id="KW-1185">Reference proteome</keyword>